<dbReference type="Pfam" id="PF05488">
    <property type="entry name" value="PAAR_motif"/>
    <property type="match status" value="1"/>
</dbReference>
<sequence length="64" mass="6390">MNGIAVTRQGDHWVTHSNGDSSHDGTLAGGSGTVYANGKPVARIGDMISCGSAVSKGSQNVFAG</sequence>
<gene>
    <name evidence="2" type="ORF">H6A60_07140</name>
</gene>
<feature type="region of interest" description="Disordered" evidence="1">
    <location>
        <begin position="1"/>
        <end position="26"/>
    </location>
</feature>
<proteinExistence type="predicted"/>
<comment type="caution">
    <text evidence="2">The sequence shown here is derived from an EMBL/GenBank/DDBJ whole genome shotgun (WGS) entry which is preliminary data.</text>
</comment>
<evidence type="ECO:0000313" key="3">
    <source>
        <dbReference type="Proteomes" id="UP000715095"/>
    </source>
</evidence>
<name>A0ABS2DSE0_9BURK</name>
<protein>
    <submittedName>
        <fullName evidence="2">PAAR domain-containing protein</fullName>
    </submittedName>
</protein>
<dbReference type="CDD" id="cd14737">
    <property type="entry name" value="PAAR_1"/>
    <property type="match status" value="1"/>
</dbReference>
<dbReference type="Proteomes" id="UP000715095">
    <property type="component" value="Unassembled WGS sequence"/>
</dbReference>
<dbReference type="InterPro" id="IPR008727">
    <property type="entry name" value="PAAR_motif"/>
</dbReference>
<reference evidence="2 3" key="1">
    <citation type="journal article" date="2021" name="Sci. Rep.">
        <title>The distribution of antibiotic resistance genes in chicken gut microbiota commensals.</title>
        <authorList>
            <person name="Juricova H."/>
            <person name="Matiasovicova J."/>
            <person name="Kubasova T."/>
            <person name="Cejkova D."/>
            <person name="Rychlik I."/>
        </authorList>
    </citation>
    <scope>NUCLEOTIDE SEQUENCE [LARGE SCALE GENOMIC DNA]</scope>
    <source>
        <strain evidence="2 3">An829</strain>
    </source>
</reference>
<organism evidence="2 3">
    <name type="scientific">Sutterella massiliensis</name>
    <dbReference type="NCBI Taxonomy" id="1816689"/>
    <lineage>
        <taxon>Bacteria</taxon>
        <taxon>Pseudomonadati</taxon>
        <taxon>Pseudomonadota</taxon>
        <taxon>Betaproteobacteria</taxon>
        <taxon>Burkholderiales</taxon>
        <taxon>Sutterellaceae</taxon>
        <taxon>Sutterella</taxon>
    </lineage>
</organism>
<accession>A0ABS2DSE0</accession>
<evidence type="ECO:0000256" key="1">
    <source>
        <dbReference type="SAM" id="MobiDB-lite"/>
    </source>
</evidence>
<dbReference type="Gene3D" id="2.60.200.60">
    <property type="match status" value="1"/>
</dbReference>
<keyword evidence="3" id="KW-1185">Reference proteome</keyword>
<evidence type="ECO:0000313" key="2">
    <source>
        <dbReference type="EMBL" id="MBM6704255.1"/>
    </source>
</evidence>
<dbReference type="EMBL" id="JACJJC010000009">
    <property type="protein sequence ID" value="MBM6704255.1"/>
    <property type="molecule type" value="Genomic_DNA"/>
</dbReference>